<keyword evidence="1" id="KW-0479">Metal-binding</keyword>
<dbReference type="InterPro" id="IPR000923">
    <property type="entry name" value="BlueCu_1"/>
</dbReference>
<dbReference type="OrthoDB" id="2449019at2759"/>
<dbReference type="AlphaFoldDB" id="A0A9N9B913"/>
<dbReference type="Gene3D" id="2.60.40.420">
    <property type="entry name" value="Cupredoxins - blue copper proteins"/>
    <property type="match status" value="1"/>
</dbReference>
<dbReference type="SUPFAM" id="SSF49503">
    <property type="entry name" value="Cupredoxins"/>
    <property type="match status" value="1"/>
</dbReference>
<evidence type="ECO:0000313" key="7">
    <source>
        <dbReference type="Proteomes" id="UP000789572"/>
    </source>
</evidence>
<gene>
    <name evidence="6" type="ORF">POCULU_LOCUS5450</name>
</gene>
<dbReference type="Proteomes" id="UP000789572">
    <property type="component" value="Unassembled WGS sequence"/>
</dbReference>
<comment type="caution">
    <text evidence="6">The sequence shown here is derived from an EMBL/GenBank/DDBJ whole genome shotgun (WGS) entry which is preliminary data.</text>
</comment>
<evidence type="ECO:0000256" key="1">
    <source>
        <dbReference type="ARBA" id="ARBA00022723"/>
    </source>
</evidence>
<feature type="compositionally biased region" description="Low complexity" evidence="3">
    <location>
        <begin position="125"/>
        <end position="151"/>
    </location>
</feature>
<sequence>MKRAIALFFAILAIVAVATAQMTINVGDGGLKFNPATGSVPAGSMIMFKWVSANQHSVVRTDDGTTCTPSTVNVYKGGPAAQMGFTSNFTVPNNVDKLWFICGVPGHCEAGMKLVLTVTGGSGGSTNSSSGSGSPTSTSAGSSPTTGSGSGYGSSASTLGATFGTLFTALVASLLL</sequence>
<protein>
    <submittedName>
        <fullName evidence="6">6594_t:CDS:1</fullName>
    </submittedName>
</protein>
<accession>A0A9N9B913</accession>
<keyword evidence="7" id="KW-1185">Reference proteome</keyword>
<feature type="chain" id="PRO_5040155119" evidence="4">
    <location>
        <begin position="21"/>
        <end position="176"/>
    </location>
</feature>
<evidence type="ECO:0000256" key="3">
    <source>
        <dbReference type="SAM" id="MobiDB-lite"/>
    </source>
</evidence>
<organism evidence="6 7">
    <name type="scientific">Paraglomus occultum</name>
    <dbReference type="NCBI Taxonomy" id="144539"/>
    <lineage>
        <taxon>Eukaryota</taxon>
        <taxon>Fungi</taxon>
        <taxon>Fungi incertae sedis</taxon>
        <taxon>Mucoromycota</taxon>
        <taxon>Glomeromycotina</taxon>
        <taxon>Glomeromycetes</taxon>
        <taxon>Paraglomerales</taxon>
        <taxon>Paraglomeraceae</taxon>
        <taxon>Paraglomus</taxon>
    </lineage>
</organism>
<dbReference type="GO" id="GO:0005507">
    <property type="term" value="F:copper ion binding"/>
    <property type="evidence" value="ECO:0007669"/>
    <property type="project" value="InterPro"/>
</dbReference>
<feature type="domain" description="Blue (type 1) copper" evidence="5">
    <location>
        <begin position="21"/>
        <end position="118"/>
    </location>
</feature>
<evidence type="ECO:0000256" key="2">
    <source>
        <dbReference type="ARBA" id="ARBA00023008"/>
    </source>
</evidence>
<evidence type="ECO:0000259" key="5">
    <source>
        <dbReference type="Pfam" id="PF00127"/>
    </source>
</evidence>
<keyword evidence="2" id="KW-0186">Copper</keyword>
<feature type="region of interest" description="Disordered" evidence="3">
    <location>
        <begin position="124"/>
        <end position="151"/>
    </location>
</feature>
<dbReference type="Pfam" id="PF00127">
    <property type="entry name" value="Copper-bind"/>
    <property type="match status" value="1"/>
</dbReference>
<feature type="signal peptide" evidence="4">
    <location>
        <begin position="1"/>
        <end position="20"/>
    </location>
</feature>
<evidence type="ECO:0000256" key="4">
    <source>
        <dbReference type="SAM" id="SignalP"/>
    </source>
</evidence>
<name>A0A9N9B913_9GLOM</name>
<dbReference type="InterPro" id="IPR008972">
    <property type="entry name" value="Cupredoxin"/>
</dbReference>
<proteinExistence type="predicted"/>
<evidence type="ECO:0000313" key="6">
    <source>
        <dbReference type="EMBL" id="CAG8559804.1"/>
    </source>
</evidence>
<reference evidence="6" key="1">
    <citation type="submission" date="2021-06" db="EMBL/GenBank/DDBJ databases">
        <authorList>
            <person name="Kallberg Y."/>
            <person name="Tangrot J."/>
            <person name="Rosling A."/>
        </authorList>
    </citation>
    <scope>NUCLEOTIDE SEQUENCE</scope>
    <source>
        <strain evidence="6">IA702</strain>
    </source>
</reference>
<dbReference type="EMBL" id="CAJVPJ010000837">
    <property type="protein sequence ID" value="CAG8559804.1"/>
    <property type="molecule type" value="Genomic_DNA"/>
</dbReference>
<dbReference type="GO" id="GO:0009055">
    <property type="term" value="F:electron transfer activity"/>
    <property type="evidence" value="ECO:0007669"/>
    <property type="project" value="InterPro"/>
</dbReference>
<keyword evidence="4" id="KW-0732">Signal</keyword>